<accession>A0A7X5ZWB4</accession>
<dbReference type="Proteomes" id="UP000564677">
    <property type="component" value="Unassembled WGS sequence"/>
</dbReference>
<dbReference type="EMBL" id="JAASQV010000002">
    <property type="protein sequence ID" value="NIJ65966.1"/>
    <property type="molecule type" value="Genomic_DNA"/>
</dbReference>
<keyword evidence="2" id="KW-1185">Reference proteome</keyword>
<comment type="caution">
    <text evidence="1">The sequence shown here is derived from an EMBL/GenBank/DDBJ whole genome shotgun (WGS) entry which is preliminary data.</text>
</comment>
<evidence type="ECO:0000313" key="2">
    <source>
        <dbReference type="Proteomes" id="UP000564677"/>
    </source>
</evidence>
<evidence type="ECO:0000313" key="1">
    <source>
        <dbReference type="EMBL" id="NIJ65966.1"/>
    </source>
</evidence>
<sequence>MSRALAIVAFGRLADRAVRELGLEIDAPGSAVALTPHDMPGAIDRGIWVADLRPTARAGGRPNRWSAE</sequence>
<gene>
    <name evidence="1" type="ORF">FHR20_002928</name>
</gene>
<protein>
    <submittedName>
        <fullName evidence="1">Uncharacterized protein</fullName>
    </submittedName>
</protein>
<dbReference type="AlphaFoldDB" id="A0A7X5ZWB4"/>
<reference evidence="1 2" key="1">
    <citation type="submission" date="2020-03" db="EMBL/GenBank/DDBJ databases">
        <title>Genomic Encyclopedia of Type Strains, Phase IV (KMG-IV): sequencing the most valuable type-strain genomes for metagenomic binning, comparative biology and taxonomic classification.</title>
        <authorList>
            <person name="Goeker M."/>
        </authorList>
    </citation>
    <scope>NUCLEOTIDE SEQUENCE [LARGE SCALE GENOMIC DNA]</scope>
    <source>
        <strain evidence="1 2">DSM 4733</strain>
    </source>
</reference>
<organism evidence="1 2">
    <name type="scientific">Sphingomonas leidyi</name>
    <dbReference type="NCBI Taxonomy" id="68569"/>
    <lineage>
        <taxon>Bacteria</taxon>
        <taxon>Pseudomonadati</taxon>
        <taxon>Pseudomonadota</taxon>
        <taxon>Alphaproteobacteria</taxon>
        <taxon>Sphingomonadales</taxon>
        <taxon>Sphingomonadaceae</taxon>
        <taxon>Sphingomonas</taxon>
    </lineage>
</organism>
<dbReference type="RefSeq" id="WP_167300267.1">
    <property type="nucleotide sequence ID" value="NZ_JAASQV010000002.1"/>
</dbReference>
<name>A0A7X5ZWB4_9SPHN</name>
<proteinExistence type="predicted"/>